<evidence type="ECO:0000313" key="2">
    <source>
        <dbReference type="Proteomes" id="UP001239111"/>
    </source>
</evidence>
<sequence>MQYLINISDLVEYVGPGSRKYIEGQKVANSNHMMYVGITAETEEQVDILGLCLQNSDLFGNPHELNATILIKAEEEREISCKCSCIGGGLGICKHVVGLLVFLIRTRKDNIESATCTDVKQAWGKLKADAKAMYETVPFERMCHLASGESTYKVHPVSKSLRAQVFQNLVRENCHNILNKSIYLRIKDDTCLFFKRDDNKRVRVTLMDLDGAEREFYYKYVEVTLDSAVSLCIATKTQSGELWMWARMIRISASIAYKFFTPLHNPRNKNETIDWDTKIVKHLNSTFQGNESTSHGIKNEPKARACYEKKTGHTVVQFGSLVNPHVSWLLSSLDGVVISETSSHTIEIKCPDQGKNMTAVDLIKVLPYIKEDDENNKYQLKVKHAYFCQVQLGMFISGIKKCDFIIYSSFDDTCEIIEILYDAELSGEYVRTLQYVYFSHMLRHIAYYGAERLKNAQSSAGKLTPRQALKDISNN</sequence>
<dbReference type="EMBL" id="CM056741">
    <property type="protein sequence ID" value="KAJ8688012.1"/>
    <property type="molecule type" value="Genomic_DNA"/>
</dbReference>
<keyword evidence="2" id="KW-1185">Reference proteome</keyword>
<comment type="caution">
    <text evidence="1">The sequence shown here is derived from an EMBL/GenBank/DDBJ whole genome shotgun (WGS) entry which is preliminary data.</text>
</comment>
<gene>
    <name evidence="1" type="ORF">QAD02_023807</name>
</gene>
<organism evidence="1 2">
    <name type="scientific">Eretmocerus hayati</name>
    <dbReference type="NCBI Taxonomy" id="131215"/>
    <lineage>
        <taxon>Eukaryota</taxon>
        <taxon>Metazoa</taxon>
        <taxon>Ecdysozoa</taxon>
        <taxon>Arthropoda</taxon>
        <taxon>Hexapoda</taxon>
        <taxon>Insecta</taxon>
        <taxon>Pterygota</taxon>
        <taxon>Neoptera</taxon>
        <taxon>Endopterygota</taxon>
        <taxon>Hymenoptera</taxon>
        <taxon>Apocrita</taxon>
        <taxon>Proctotrupomorpha</taxon>
        <taxon>Chalcidoidea</taxon>
        <taxon>Aphelinidae</taxon>
        <taxon>Aphelininae</taxon>
        <taxon>Eretmocerus</taxon>
    </lineage>
</organism>
<proteinExistence type="predicted"/>
<reference evidence="1" key="1">
    <citation type="submission" date="2023-04" db="EMBL/GenBank/DDBJ databases">
        <title>A chromosome-level genome assembly of the parasitoid wasp Eretmocerus hayati.</title>
        <authorList>
            <person name="Zhong Y."/>
            <person name="Liu S."/>
            <person name="Liu Y."/>
        </authorList>
    </citation>
    <scope>NUCLEOTIDE SEQUENCE</scope>
    <source>
        <strain evidence="1">ZJU_SS_LIU_2023</strain>
    </source>
</reference>
<dbReference type="Proteomes" id="UP001239111">
    <property type="component" value="Chromosome 1"/>
</dbReference>
<protein>
    <submittedName>
        <fullName evidence="1">Uncharacterized protein</fullName>
    </submittedName>
</protein>
<accession>A0ACC2PX09</accession>
<name>A0ACC2PX09_9HYME</name>
<evidence type="ECO:0000313" key="1">
    <source>
        <dbReference type="EMBL" id="KAJ8688012.1"/>
    </source>
</evidence>